<dbReference type="AlphaFoldDB" id="A0A183CF95"/>
<dbReference type="SUPFAM" id="SSF109604">
    <property type="entry name" value="HD-domain/PDEase-like"/>
    <property type="match status" value="1"/>
</dbReference>
<dbReference type="InterPro" id="IPR003607">
    <property type="entry name" value="HD/PDEase_dom"/>
</dbReference>
<feature type="domain" description="HD/PDEase" evidence="3">
    <location>
        <begin position="62"/>
        <end position="225"/>
    </location>
</feature>
<dbReference type="GO" id="GO:0005634">
    <property type="term" value="C:nucleus"/>
    <property type="evidence" value="ECO:0007669"/>
    <property type="project" value="TreeGrafter"/>
</dbReference>
<evidence type="ECO:0000313" key="4">
    <source>
        <dbReference type="Proteomes" id="UP000050741"/>
    </source>
</evidence>
<comment type="similarity">
    <text evidence="1">Belongs to the SAMHD1 family.</text>
</comment>
<dbReference type="SMART" id="SM00471">
    <property type="entry name" value="HDc"/>
    <property type="match status" value="1"/>
</dbReference>
<name>A0A183CF95_GLOPA</name>
<organism evidence="4 5">
    <name type="scientific">Globodera pallida</name>
    <name type="common">Potato cyst nematode worm</name>
    <name type="synonym">Heterodera pallida</name>
    <dbReference type="NCBI Taxonomy" id="36090"/>
    <lineage>
        <taxon>Eukaryota</taxon>
        <taxon>Metazoa</taxon>
        <taxon>Ecdysozoa</taxon>
        <taxon>Nematoda</taxon>
        <taxon>Chromadorea</taxon>
        <taxon>Rhabditida</taxon>
        <taxon>Tylenchina</taxon>
        <taxon>Tylenchomorpha</taxon>
        <taxon>Tylenchoidea</taxon>
        <taxon>Heteroderidae</taxon>
        <taxon>Heteroderinae</taxon>
        <taxon>Globodera</taxon>
    </lineage>
</organism>
<dbReference type="PANTHER" id="PTHR11373:SF4">
    <property type="entry name" value="DEOXYNUCLEOSIDE TRIPHOSPHATE TRIPHOSPHOHYDROLASE SAMHD1"/>
    <property type="match status" value="1"/>
</dbReference>
<accession>A0A183CF95</accession>
<dbReference type="GO" id="GO:0006203">
    <property type="term" value="P:dGTP catabolic process"/>
    <property type="evidence" value="ECO:0007669"/>
    <property type="project" value="TreeGrafter"/>
</dbReference>
<keyword evidence="4" id="KW-1185">Reference proteome</keyword>
<dbReference type="CDD" id="cd00077">
    <property type="entry name" value="HDc"/>
    <property type="match status" value="1"/>
</dbReference>
<dbReference type="GO" id="GO:0008832">
    <property type="term" value="F:dGTPase activity"/>
    <property type="evidence" value="ECO:0007669"/>
    <property type="project" value="TreeGrafter"/>
</dbReference>
<evidence type="ECO:0000256" key="1">
    <source>
        <dbReference type="ARBA" id="ARBA00005776"/>
    </source>
</evidence>
<sequence>MGFKRQWVCWSCPMDQQFQISDLVYGTVDIFYPINLIIDTPEFQRLRRVSQLGSSSWVYPSADHSRFSHSLGVYHLARQMVTHLAAIQPDLCITPNDQLCVCIAALIHDLGHGPFSHMFGSKFLKQMGVTDFEHEEMSRRIFKFMLTKNDGGLKGKLDEFLEETDYEFIDELIQPPKDLLSNAQWTLKGRAREKSVLYQIVSEPTAGFDVDKIDYLLRDAKLSNVSISLSLRPDRVFESRKLMHECVYGHKTAIAVDIMYVKALVSADPYLEFAGQNGKKYKMSNAHEDPQAFCRLDNNVTALIRYLDDPRLDDAKRVLDAIDSRELPKCVKKMHLNVLCGTDYDEIQKRIAFDLAKYSDDLQIIVKVQSFDYGKGVHRSPLKALCLFENKNPYEIMDGSADKTVDTSSPTPGGTLIAFFFVDYKDTDKKAFAEKALQKLIENHPNYFHRSGMGGGTKRLKSPTEEEWQFVSPPRKQLREENEICNP</sequence>
<evidence type="ECO:0000256" key="2">
    <source>
        <dbReference type="SAM" id="MobiDB-lite"/>
    </source>
</evidence>
<protein>
    <submittedName>
        <fullName evidence="5">HD domain-containing protein</fullName>
    </submittedName>
</protein>
<dbReference type="InterPro" id="IPR006674">
    <property type="entry name" value="HD_domain"/>
</dbReference>
<dbReference type="PANTHER" id="PTHR11373">
    <property type="entry name" value="DEOXYNUCLEOSIDE TRIPHOSPHATE TRIPHOSPHOHYDROLASE"/>
    <property type="match status" value="1"/>
</dbReference>
<evidence type="ECO:0000313" key="5">
    <source>
        <dbReference type="WBParaSite" id="GPLIN_001155000"/>
    </source>
</evidence>
<reference evidence="4" key="1">
    <citation type="submission" date="2014-05" db="EMBL/GenBank/DDBJ databases">
        <title>The genome and life-stage specific transcriptomes of Globodera pallida elucidate key aspects of plant parasitism by a cyst nematode.</title>
        <authorList>
            <person name="Cotton J.A."/>
            <person name="Lilley C.J."/>
            <person name="Jones L.M."/>
            <person name="Kikuchi T."/>
            <person name="Reid A.J."/>
            <person name="Thorpe P."/>
            <person name="Tsai I.J."/>
            <person name="Beasley H."/>
            <person name="Blok V."/>
            <person name="Cock P.J.A."/>
            <person name="Van den Akker S.E."/>
            <person name="Holroyd N."/>
            <person name="Hunt M."/>
            <person name="Mantelin S."/>
            <person name="Naghra H."/>
            <person name="Pain A."/>
            <person name="Palomares-Rius J.E."/>
            <person name="Zarowiecki M."/>
            <person name="Berriman M."/>
            <person name="Jones J.T."/>
            <person name="Urwin P.E."/>
        </authorList>
    </citation>
    <scope>NUCLEOTIDE SEQUENCE [LARGE SCALE GENOMIC DNA]</scope>
    <source>
        <strain evidence="4">Lindley</strain>
    </source>
</reference>
<reference evidence="5" key="2">
    <citation type="submission" date="2016-06" db="UniProtKB">
        <authorList>
            <consortium name="WormBaseParasite"/>
        </authorList>
    </citation>
    <scope>IDENTIFICATION</scope>
</reference>
<proteinExistence type="inferred from homology"/>
<dbReference type="InterPro" id="IPR050135">
    <property type="entry name" value="dGTPase-like"/>
</dbReference>
<feature type="region of interest" description="Disordered" evidence="2">
    <location>
        <begin position="451"/>
        <end position="487"/>
    </location>
</feature>
<dbReference type="Proteomes" id="UP000050741">
    <property type="component" value="Unassembled WGS sequence"/>
</dbReference>
<dbReference type="Pfam" id="PF01966">
    <property type="entry name" value="HD"/>
    <property type="match status" value="1"/>
</dbReference>
<feature type="compositionally biased region" description="Basic and acidic residues" evidence="2">
    <location>
        <begin position="477"/>
        <end position="487"/>
    </location>
</feature>
<dbReference type="Gene3D" id="1.10.3210.10">
    <property type="entry name" value="Hypothetical protein af1432"/>
    <property type="match status" value="1"/>
</dbReference>
<dbReference type="WBParaSite" id="GPLIN_001155000">
    <property type="protein sequence ID" value="GPLIN_001155000"/>
    <property type="gene ID" value="GPLIN_001155000"/>
</dbReference>
<evidence type="ECO:0000259" key="3">
    <source>
        <dbReference type="SMART" id="SM00471"/>
    </source>
</evidence>